<name>A0A5B1CKD5_9BACT</name>
<keyword evidence="3" id="KW-1185">Reference proteome</keyword>
<feature type="region of interest" description="Disordered" evidence="1">
    <location>
        <begin position="1"/>
        <end position="29"/>
    </location>
</feature>
<evidence type="ECO:0000313" key="2">
    <source>
        <dbReference type="EMBL" id="KAA1260199.1"/>
    </source>
</evidence>
<gene>
    <name evidence="2" type="ORF">LF1_27380</name>
</gene>
<comment type="caution">
    <text evidence="2">The sequence shown here is derived from an EMBL/GenBank/DDBJ whole genome shotgun (WGS) entry which is preliminary data.</text>
</comment>
<evidence type="ECO:0000256" key="1">
    <source>
        <dbReference type="SAM" id="MobiDB-lite"/>
    </source>
</evidence>
<feature type="compositionally biased region" description="Polar residues" evidence="1">
    <location>
        <begin position="10"/>
        <end position="20"/>
    </location>
</feature>
<reference evidence="2 3" key="1">
    <citation type="submission" date="2019-08" db="EMBL/GenBank/DDBJ databases">
        <title>Deep-cultivation of Planctomycetes and their phenomic and genomic characterization uncovers novel biology.</title>
        <authorList>
            <person name="Wiegand S."/>
            <person name="Jogler M."/>
            <person name="Boedeker C."/>
            <person name="Pinto D."/>
            <person name="Vollmers J."/>
            <person name="Rivas-Marin E."/>
            <person name="Kohn T."/>
            <person name="Peeters S.H."/>
            <person name="Heuer A."/>
            <person name="Rast P."/>
            <person name="Oberbeckmann S."/>
            <person name="Bunk B."/>
            <person name="Jeske O."/>
            <person name="Meyerdierks A."/>
            <person name="Storesund J.E."/>
            <person name="Kallscheuer N."/>
            <person name="Luecker S."/>
            <person name="Lage O.M."/>
            <person name="Pohl T."/>
            <person name="Merkel B.J."/>
            <person name="Hornburger P."/>
            <person name="Mueller R.-W."/>
            <person name="Bruemmer F."/>
            <person name="Labrenz M."/>
            <person name="Spormann A.M."/>
            <person name="Op Den Camp H."/>
            <person name="Overmann J."/>
            <person name="Amann R."/>
            <person name="Jetten M.S.M."/>
            <person name="Mascher T."/>
            <person name="Medema M.H."/>
            <person name="Devos D.P."/>
            <person name="Kaster A.-K."/>
            <person name="Ovreas L."/>
            <person name="Rohde M."/>
            <person name="Galperin M.Y."/>
            <person name="Jogler C."/>
        </authorList>
    </citation>
    <scope>NUCLEOTIDE SEQUENCE [LARGE SCALE GENOMIC DNA]</scope>
    <source>
        <strain evidence="2 3">LF1</strain>
    </source>
</reference>
<proteinExistence type="predicted"/>
<organism evidence="2 3">
    <name type="scientific">Rubripirellula obstinata</name>
    <dbReference type="NCBI Taxonomy" id="406547"/>
    <lineage>
        <taxon>Bacteria</taxon>
        <taxon>Pseudomonadati</taxon>
        <taxon>Planctomycetota</taxon>
        <taxon>Planctomycetia</taxon>
        <taxon>Pirellulales</taxon>
        <taxon>Pirellulaceae</taxon>
        <taxon>Rubripirellula</taxon>
    </lineage>
</organism>
<sequence length="64" mass="7065">MEPTSPAKMSASSGQKNDTLTKYVPTKRDTGMIHTIEAGQRNTTRKTTGGPSELRSTLKKFTFF</sequence>
<accession>A0A5B1CKD5</accession>
<protein>
    <submittedName>
        <fullName evidence="2">Uncharacterized protein</fullName>
    </submittedName>
</protein>
<dbReference type="AlphaFoldDB" id="A0A5B1CKD5"/>
<dbReference type="EMBL" id="VRLW01000001">
    <property type="protein sequence ID" value="KAA1260199.1"/>
    <property type="molecule type" value="Genomic_DNA"/>
</dbReference>
<dbReference type="Proteomes" id="UP000322699">
    <property type="component" value="Unassembled WGS sequence"/>
</dbReference>
<evidence type="ECO:0000313" key="3">
    <source>
        <dbReference type="Proteomes" id="UP000322699"/>
    </source>
</evidence>